<sequence>MFASIIVLFRQALGTTRFNRTRGKIIGLHCQTISNFCNFIGIDSKERQSLIRLARNNGKRLGFMA</sequence>
<dbReference type="InterPro" id="IPR037497">
    <property type="entry name" value="PGR5"/>
</dbReference>
<evidence type="ECO:0000313" key="2">
    <source>
        <dbReference type="Proteomes" id="UP000621799"/>
    </source>
</evidence>
<proteinExistence type="predicted"/>
<organism evidence="1 2">
    <name type="scientific">Zarconia navalis LEGE 11467</name>
    <dbReference type="NCBI Taxonomy" id="1828826"/>
    <lineage>
        <taxon>Bacteria</taxon>
        <taxon>Bacillati</taxon>
        <taxon>Cyanobacteriota</taxon>
        <taxon>Cyanophyceae</taxon>
        <taxon>Oscillatoriophycideae</taxon>
        <taxon>Oscillatoriales</taxon>
        <taxon>Oscillatoriales incertae sedis</taxon>
        <taxon>Zarconia</taxon>
        <taxon>Zarconia navalis</taxon>
    </lineage>
</organism>
<comment type="caution">
    <text evidence="1">The sequence shown here is derived from an EMBL/GenBank/DDBJ whole genome shotgun (WGS) entry which is preliminary data.</text>
</comment>
<dbReference type="PANTHER" id="PTHR35709">
    <property type="entry name" value="PROTEIN PROTON GRADIENT REGULATION 5, CHLOROPLASTIC"/>
    <property type="match status" value="1"/>
</dbReference>
<evidence type="ECO:0000313" key="1">
    <source>
        <dbReference type="EMBL" id="MBE9041700.1"/>
    </source>
</evidence>
<dbReference type="PANTHER" id="PTHR35709:SF1">
    <property type="entry name" value="PROTEIN PROTON GRADIENT REGULATION 5, CHLOROPLASTIC"/>
    <property type="match status" value="1"/>
</dbReference>
<accession>A0A928W1V1</accession>
<dbReference type="GO" id="GO:0009644">
    <property type="term" value="P:response to high light intensity"/>
    <property type="evidence" value="ECO:0007669"/>
    <property type="project" value="InterPro"/>
</dbReference>
<gene>
    <name evidence="1" type="ORF">IQ235_13020</name>
</gene>
<name>A0A928W1V1_9CYAN</name>
<dbReference type="GO" id="GO:0009773">
    <property type="term" value="P:photosynthetic electron transport in photosystem I"/>
    <property type="evidence" value="ECO:0007669"/>
    <property type="project" value="InterPro"/>
</dbReference>
<dbReference type="EMBL" id="JADEXN010000233">
    <property type="protein sequence ID" value="MBE9041700.1"/>
    <property type="molecule type" value="Genomic_DNA"/>
</dbReference>
<dbReference type="GO" id="GO:0009055">
    <property type="term" value="F:electron transfer activity"/>
    <property type="evidence" value="ECO:0007669"/>
    <property type="project" value="TreeGrafter"/>
</dbReference>
<keyword evidence="2" id="KW-1185">Reference proteome</keyword>
<dbReference type="Proteomes" id="UP000621799">
    <property type="component" value="Unassembled WGS sequence"/>
</dbReference>
<reference evidence="1" key="1">
    <citation type="submission" date="2020-10" db="EMBL/GenBank/DDBJ databases">
        <authorList>
            <person name="Castelo-Branco R."/>
            <person name="Eusebio N."/>
            <person name="Adriana R."/>
            <person name="Vieira A."/>
            <person name="Brugerolle De Fraissinette N."/>
            <person name="Rezende De Castro R."/>
            <person name="Schneider M.P."/>
            <person name="Vasconcelos V."/>
            <person name="Leao P.N."/>
        </authorList>
    </citation>
    <scope>NUCLEOTIDE SEQUENCE</scope>
    <source>
        <strain evidence="1">LEGE 11467</strain>
    </source>
</reference>
<dbReference type="RefSeq" id="WP_264321898.1">
    <property type="nucleotide sequence ID" value="NZ_JADEXN010000233.1"/>
</dbReference>
<protein>
    <submittedName>
        <fullName evidence="1">Electron transporter</fullName>
    </submittedName>
</protein>
<dbReference type="AlphaFoldDB" id="A0A928W1V1"/>